<evidence type="ECO:0000313" key="1">
    <source>
        <dbReference type="EMBL" id="KDQ56624.1"/>
    </source>
</evidence>
<accession>A0A067PPB8</accession>
<dbReference type="HOGENOM" id="CLU_063716_0_0_1"/>
<proteinExistence type="predicted"/>
<dbReference type="AlphaFoldDB" id="A0A067PPB8"/>
<organism evidence="1 2">
    <name type="scientific">Jaapia argillacea MUCL 33604</name>
    <dbReference type="NCBI Taxonomy" id="933084"/>
    <lineage>
        <taxon>Eukaryota</taxon>
        <taxon>Fungi</taxon>
        <taxon>Dikarya</taxon>
        <taxon>Basidiomycota</taxon>
        <taxon>Agaricomycotina</taxon>
        <taxon>Agaricomycetes</taxon>
        <taxon>Agaricomycetidae</taxon>
        <taxon>Jaapiales</taxon>
        <taxon>Jaapiaceae</taxon>
        <taxon>Jaapia</taxon>
    </lineage>
</organism>
<protein>
    <submittedName>
        <fullName evidence="1">Uncharacterized protein</fullName>
    </submittedName>
</protein>
<dbReference type="InParanoid" id="A0A067PPB8"/>
<dbReference type="Proteomes" id="UP000027265">
    <property type="component" value="Unassembled WGS sequence"/>
</dbReference>
<keyword evidence="2" id="KW-1185">Reference proteome</keyword>
<sequence>MAAVLAPLARFIHEPAMHRIYTTIRITRFTRIMRLDSALTRNKTLAARVQTLIIDIGGDFETAKYKRKHLDAIFAAVSPTLQGLHILRLVDREFSYPWRLLNLHSLQLNGIPPMRYRYRPKLSPDFSHVISELNSELWSFPAKMYPSLTHLATSMFIVGRGNWERAHSHCLRLFLDQKGRSLRFLVVVLVKGTEQIAIPEIREYLPSSVELVPLLLPPGYLYEDPSFCRRDSYNIREKLLLAHLNGSLWDVERCTTDVVFKGLQKHNYSIPSQDVEYDSEPEDYDF</sequence>
<name>A0A067PPB8_9AGAM</name>
<reference evidence="2" key="1">
    <citation type="journal article" date="2014" name="Proc. Natl. Acad. Sci. U.S.A.">
        <title>Extensive sampling of basidiomycete genomes demonstrates inadequacy of the white-rot/brown-rot paradigm for wood decay fungi.</title>
        <authorList>
            <person name="Riley R."/>
            <person name="Salamov A.A."/>
            <person name="Brown D.W."/>
            <person name="Nagy L.G."/>
            <person name="Floudas D."/>
            <person name="Held B.W."/>
            <person name="Levasseur A."/>
            <person name="Lombard V."/>
            <person name="Morin E."/>
            <person name="Otillar R."/>
            <person name="Lindquist E.A."/>
            <person name="Sun H."/>
            <person name="LaButti K.M."/>
            <person name="Schmutz J."/>
            <person name="Jabbour D."/>
            <person name="Luo H."/>
            <person name="Baker S.E."/>
            <person name="Pisabarro A.G."/>
            <person name="Walton J.D."/>
            <person name="Blanchette R.A."/>
            <person name="Henrissat B."/>
            <person name="Martin F."/>
            <person name="Cullen D."/>
            <person name="Hibbett D.S."/>
            <person name="Grigoriev I.V."/>
        </authorList>
    </citation>
    <scope>NUCLEOTIDE SEQUENCE [LARGE SCALE GENOMIC DNA]</scope>
    <source>
        <strain evidence="2">MUCL 33604</strain>
    </source>
</reference>
<dbReference type="EMBL" id="KL197721">
    <property type="protein sequence ID" value="KDQ56624.1"/>
    <property type="molecule type" value="Genomic_DNA"/>
</dbReference>
<gene>
    <name evidence="1" type="ORF">JAAARDRAFT_58896</name>
</gene>
<evidence type="ECO:0000313" key="2">
    <source>
        <dbReference type="Proteomes" id="UP000027265"/>
    </source>
</evidence>